<dbReference type="PANTHER" id="PTHR11579">
    <property type="entry name" value="PROTEIN-L-ISOASPARTATE O-METHYLTRANSFERASE"/>
    <property type="match status" value="1"/>
</dbReference>
<keyword evidence="4" id="KW-0963">Cytoplasm</keyword>
<dbReference type="VEuPathDB" id="ToxoDB:LOC34618946"/>
<evidence type="ECO:0000256" key="4">
    <source>
        <dbReference type="ARBA" id="ARBA00022490"/>
    </source>
</evidence>
<dbReference type="EC" id="2.1.1.77" evidence="3"/>
<evidence type="ECO:0000313" key="10">
    <source>
        <dbReference type="Proteomes" id="UP000095192"/>
    </source>
</evidence>
<proteinExistence type="inferred from homology"/>
<feature type="region of interest" description="Disordered" evidence="8">
    <location>
        <begin position="55"/>
        <end position="76"/>
    </location>
</feature>
<dbReference type="InParanoid" id="A0A1D3D1C4"/>
<gene>
    <name evidence="9" type="ORF">cyc_02037</name>
</gene>
<evidence type="ECO:0000256" key="7">
    <source>
        <dbReference type="ARBA" id="ARBA00022691"/>
    </source>
</evidence>
<dbReference type="Pfam" id="PF01135">
    <property type="entry name" value="PCMT"/>
    <property type="match status" value="1"/>
</dbReference>
<dbReference type="GO" id="GO:0032259">
    <property type="term" value="P:methylation"/>
    <property type="evidence" value="ECO:0007669"/>
    <property type="project" value="UniProtKB-KW"/>
</dbReference>
<dbReference type="VEuPathDB" id="ToxoDB:cyc_02037"/>
<keyword evidence="7" id="KW-0949">S-adenosyl-L-methionine</keyword>
<dbReference type="InterPro" id="IPR000682">
    <property type="entry name" value="PCMT"/>
</dbReference>
<organism evidence="9 10">
    <name type="scientific">Cyclospora cayetanensis</name>
    <dbReference type="NCBI Taxonomy" id="88456"/>
    <lineage>
        <taxon>Eukaryota</taxon>
        <taxon>Sar</taxon>
        <taxon>Alveolata</taxon>
        <taxon>Apicomplexa</taxon>
        <taxon>Conoidasida</taxon>
        <taxon>Coccidia</taxon>
        <taxon>Eucoccidiorida</taxon>
        <taxon>Eimeriorina</taxon>
        <taxon>Eimeriidae</taxon>
        <taxon>Cyclospora</taxon>
    </lineage>
</organism>
<protein>
    <recommendedName>
        <fullName evidence="3">protein-L-isoaspartate(D-aspartate) O-methyltransferase</fullName>
        <ecNumber evidence="3">2.1.1.77</ecNumber>
    </recommendedName>
</protein>
<keyword evidence="6" id="KW-0808">Transferase</keyword>
<dbReference type="CDD" id="cd02440">
    <property type="entry name" value="AdoMet_MTases"/>
    <property type="match status" value="1"/>
</dbReference>
<evidence type="ECO:0000256" key="2">
    <source>
        <dbReference type="ARBA" id="ARBA00005369"/>
    </source>
</evidence>
<evidence type="ECO:0000256" key="8">
    <source>
        <dbReference type="SAM" id="MobiDB-lite"/>
    </source>
</evidence>
<dbReference type="InterPro" id="IPR029063">
    <property type="entry name" value="SAM-dependent_MTases_sf"/>
</dbReference>
<dbReference type="GO" id="GO:0004719">
    <property type="term" value="F:protein-L-isoaspartate (D-aspartate) O-methyltransferase activity"/>
    <property type="evidence" value="ECO:0007669"/>
    <property type="project" value="UniProtKB-EC"/>
</dbReference>
<dbReference type="NCBIfam" id="TIGR00080">
    <property type="entry name" value="pimt"/>
    <property type="match status" value="1"/>
</dbReference>
<dbReference type="PANTHER" id="PTHR11579:SF0">
    <property type="entry name" value="PROTEIN-L-ISOASPARTATE(D-ASPARTATE) O-METHYLTRANSFERASE"/>
    <property type="match status" value="1"/>
</dbReference>
<comment type="caution">
    <text evidence="9">The sequence shown here is derived from an EMBL/GenBank/DDBJ whole genome shotgun (WGS) entry which is preliminary data.</text>
</comment>
<keyword evidence="10" id="KW-1185">Reference proteome</keyword>
<accession>A0A1D3D1C4</accession>
<evidence type="ECO:0000256" key="6">
    <source>
        <dbReference type="ARBA" id="ARBA00022679"/>
    </source>
</evidence>
<evidence type="ECO:0000256" key="1">
    <source>
        <dbReference type="ARBA" id="ARBA00004496"/>
    </source>
</evidence>
<dbReference type="Proteomes" id="UP000095192">
    <property type="component" value="Unassembled WGS sequence"/>
</dbReference>
<sequence>MARDCTTPGVWTTFIVAAAVSAVFGARSASSTHLLPSFHRLAHYPKASRLLSREVTTPASTAPPLNSKASIPSPVSRNPFINQRSWRELPLSLSFSSRSLAASEGSSDFSGSQGLLPLTQKTMAWRSHGGSNEELVSNLRRNGVFSDQRVFETMLKVDRGSFVSMAPYMDSPQPIGYDATISAPHMHAMALEELKDQLVPGNRALDVGSGTGYLTVCMALMVGADKAGGGTAVGIDYIQGLVDLSRKNVASAFPSLLQGSNFALVKGDGWSGGPASAAPYHAIHVGAAAAAVPAALLEQLAPGGQMVIPVECRRGKIRIEGRGEKEVRGHGCGWEPGQALVGVEKNSAGEVSLRYITSVMYVPLVKQH</sequence>
<evidence type="ECO:0000256" key="3">
    <source>
        <dbReference type="ARBA" id="ARBA00011890"/>
    </source>
</evidence>
<evidence type="ECO:0000256" key="5">
    <source>
        <dbReference type="ARBA" id="ARBA00022603"/>
    </source>
</evidence>
<keyword evidence="5" id="KW-0489">Methyltransferase</keyword>
<comment type="similarity">
    <text evidence="2">Belongs to the methyltransferase superfamily. L-isoaspartyl/D-aspartyl protein methyltransferase family.</text>
</comment>
<dbReference type="SUPFAM" id="SSF53335">
    <property type="entry name" value="S-adenosyl-L-methionine-dependent methyltransferases"/>
    <property type="match status" value="1"/>
</dbReference>
<evidence type="ECO:0000313" key="9">
    <source>
        <dbReference type="EMBL" id="OEH77239.1"/>
    </source>
</evidence>
<dbReference type="Gene3D" id="3.40.50.150">
    <property type="entry name" value="Vaccinia Virus protein VP39"/>
    <property type="match status" value="1"/>
</dbReference>
<dbReference type="GO" id="GO:0005737">
    <property type="term" value="C:cytoplasm"/>
    <property type="evidence" value="ECO:0007669"/>
    <property type="project" value="UniProtKB-SubCell"/>
</dbReference>
<reference evidence="9 10" key="1">
    <citation type="journal article" date="2016" name="BMC Genomics">
        <title>Comparative genomics reveals Cyclospora cayetanensis possesses coccidia-like metabolism and invasion components but unique surface antigens.</title>
        <authorList>
            <person name="Liu S."/>
            <person name="Wang L."/>
            <person name="Zheng H."/>
            <person name="Xu Z."/>
            <person name="Roellig D.M."/>
            <person name="Li N."/>
            <person name="Frace M.A."/>
            <person name="Tang K."/>
            <person name="Arrowood M.J."/>
            <person name="Moss D.M."/>
            <person name="Zhang L."/>
            <person name="Feng Y."/>
            <person name="Xiao L."/>
        </authorList>
    </citation>
    <scope>NUCLEOTIDE SEQUENCE [LARGE SCALE GENOMIC DNA]</scope>
    <source>
        <strain evidence="9 10">CHN_HEN01</strain>
    </source>
</reference>
<name>A0A1D3D1C4_9EIME</name>
<dbReference type="EMBL" id="JROU02001164">
    <property type="protein sequence ID" value="OEH77239.1"/>
    <property type="molecule type" value="Genomic_DNA"/>
</dbReference>
<comment type="subcellular location">
    <subcellularLocation>
        <location evidence="1">Cytoplasm</location>
    </subcellularLocation>
</comment>
<dbReference type="AlphaFoldDB" id="A0A1D3D1C4"/>